<sequence>MANRIHPTAVIGPDVELGDGNVVGPYSVIVGPCRIGDGNWIGPHAVIGTPAEYRGGPHPVGWDGESAGTGVVIGDNNTIREFVTINQGTQEITRVGDDCYLLARSHVGHDCVVDDAVTLSDGVQLGGHTHVWSWANIGMGTVVHQRGQVGPGAMVGMGSAVRRTVEPFTITVGNPARASGVNRVGLSRRGCTDDVLDAFETYLKGRADLPDGLPTQVAEQLAAWTKIISAEKE</sequence>
<protein>
    <submittedName>
        <fullName evidence="7">UDP-N-acetylglucosamine acyltransferase</fullName>
    </submittedName>
</protein>
<keyword evidence="5 7" id="KW-0012">Acyltransferase</keyword>
<keyword evidence="1" id="KW-0444">Lipid biosynthesis</keyword>
<evidence type="ECO:0000259" key="6">
    <source>
        <dbReference type="Pfam" id="PF13720"/>
    </source>
</evidence>
<dbReference type="EMBL" id="JBHTHM010000085">
    <property type="protein sequence ID" value="MFD0783085.1"/>
    <property type="molecule type" value="Genomic_DNA"/>
</dbReference>
<name>A0ABW2ZWQ2_9ACTN</name>
<organism evidence="7 8">
    <name type="scientific">Micromonospora azadirachtae</name>
    <dbReference type="NCBI Taxonomy" id="1970735"/>
    <lineage>
        <taxon>Bacteria</taxon>
        <taxon>Bacillati</taxon>
        <taxon>Actinomycetota</taxon>
        <taxon>Actinomycetes</taxon>
        <taxon>Micromonosporales</taxon>
        <taxon>Micromonosporaceae</taxon>
        <taxon>Micromonospora</taxon>
    </lineage>
</organism>
<evidence type="ECO:0000256" key="4">
    <source>
        <dbReference type="ARBA" id="ARBA00023098"/>
    </source>
</evidence>
<dbReference type="InterPro" id="IPR011004">
    <property type="entry name" value="Trimer_LpxA-like_sf"/>
</dbReference>
<evidence type="ECO:0000256" key="5">
    <source>
        <dbReference type="ARBA" id="ARBA00023315"/>
    </source>
</evidence>
<dbReference type="GO" id="GO:0016746">
    <property type="term" value="F:acyltransferase activity"/>
    <property type="evidence" value="ECO:0007669"/>
    <property type="project" value="UniProtKB-KW"/>
</dbReference>
<accession>A0ABW2ZWQ2</accession>
<feature type="domain" description="UDP N-acetylglucosamine O-acyltransferase C-terminal" evidence="6">
    <location>
        <begin position="165"/>
        <end position="199"/>
    </location>
</feature>
<keyword evidence="8" id="KW-1185">Reference proteome</keyword>
<dbReference type="InterPro" id="IPR029098">
    <property type="entry name" value="Acetyltransf_C"/>
</dbReference>
<evidence type="ECO:0000256" key="3">
    <source>
        <dbReference type="ARBA" id="ARBA00022679"/>
    </source>
</evidence>
<keyword evidence="4" id="KW-0443">Lipid metabolism</keyword>
<dbReference type="SUPFAM" id="SSF51161">
    <property type="entry name" value="Trimeric LpxA-like enzymes"/>
    <property type="match status" value="1"/>
</dbReference>
<dbReference type="Gene3D" id="2.160.10.10">
    <property type="entry name" value="Hexapeptide repeat proteins"/>
    <property type="match status" value="1"/>
</dbReference>
<evidence type="ECO:0000256" key="1">
    <source>
        <dbReference type="ARBA" id="ARBA00022516"/>
    </source>
</evidence>
<evidence type="ECO:0000256" key="2">
    <source>
        <dbReference type="ARBA" id="ARBA00022556"/>
    </source>
</evidence>
<dbReference type="PANTHER" id="PTHR43480:SF1">
    <property type="entry name" value="ACYL-[ACYL-CARRIER-PROTEIN]--UDP-N-ACETYLGLUCOSAMINE O-ACYLTRANSFERASE, MITOCHONDRIAL-RELATED"/>
    <property type="match status" value="1"/>
</dbReference>
<gene>
    <name evidence="7" type="ORF">ACFQZ8_03975</name>
</gene>
<dbReference type="PIRSF" id="PIRSF000456">
    <property type="entry name" value="UDP-GlcNAc_acltr"/>
    <property type="match status" value="1"/>
</dbReference>
<dbReference type="Pfam" id="PF13720">
    <property type="entry name" value="Acetyltransf_11"/>
    <property type="match status" value="1"/>
</dbReference>
<evidence type="ECO:0000313" key="7">
    <source>
        <dbReference type="EMBL" id="MFD0783085.1"/>
    </source>
</evidence>
<reference evidence="8" key="1">
    <citation type="journal article" date="2019" name="Int. J. Syst. Evol. Microbiol.">
        <title>The Global Catalogue of Microorganisms (GCM) 10K type strain sequencing project: providing services to taxonomists for standard genome sequencing and annotation.</title>
        <authorList>
            <consortium name="The Broad Institute Genomics Platform"/>
            <consortium name="The Broad Institute Genome Sequencing Center for Infectious Disease"/>
            <person name="Wu L."/>
            <person name="Ma J."/>
        </authorList>
    </citation>
    <scope>NUCLEOTIDE SEQUENCE [LARGE SCALE GENOMIC DNA]</scope>
    <source>
        <strain evidence="8">JCM 32148</strain>
    </source>
</reference>
<evidence type="ECO:0000313" key="8">
    <source>
        <dbReference type="Proteomes" id="UP001597053"/>
    </source>
</evidence>
<keyword evidence="3" id="KW-0808">Transferase</keyword>
<proteinExistence type="predicted"/>
<dbReference type="Proteomes" id="UP001597053">
    <property type="component" value="Unassembled WGS sequence"/>
</dbReference>
<dbReference type="InterPro" id="IPR010137">
    <property type="entry name" value="Lipid_A_LpxA"/>
</dbReference>
<keyword evidence="2" id="KW-0441">Lipid A biosynthesis</keyword>
<dbReference type="PANTHER" id="PTHR43480">
    <property type="entry name" value="ACYL-[ACYL-CARRIER-PROTEIN]--UDP-N-ACETYLGLUCOSAMINE O-ACYLTRANSFERASE"/>
    <property type="match status" value="1"/>
</dbReference>
<comment type="caution">
    <text evidence="7">The sequence shown here is derived from an EMBL/GenBank/DDBJ whole genome shotgun (WGS) entry which is preliminary data.</text>
</comment>